<dbReference type="InterPro" id="IPR046671">
    <property type="entry name" value="DUF6541"/>
</dbReference>
<feature type="transmembrane region" description="Helical" evidence="2">
    <location>
        <begin position="392"/>
        <end position="411"/>
    </location>
</feature>
<reference evidence="3 4" key="1">
    <citation type="submission" date="2014-12" db="EMBL/GenBank/DDBJ databases">
        <title>Comparative genomics of the lactic acid bacteria isolated from the honey bee gut.</title>
        <authorList>
            <person name="Ellegaard K.M."/>
            <person name="Tamarit D."/>
            <person name="Javelind E."/>
            <person name="Olofsson T."/>
            <person name="Andersson S.G."/>
            <person name="Vasquez A."/>
        </authorList>
    </citation>
    <scope>NUCLEOTIDE SEQUENCE [LARGE SCALE GENOMIC DNA]</scope>
    <source>
        <strain evidence="3 4">Bma6</strain>
    </source>
</reference>
<proteinExistence type="predicted"/>
<dbReference type="Pfam" id="PF20176">
    <property type="entry name" value="DUF6541"/>
    <property type="match status" value="1"/>
</dbReference>
<comment type="caution">
    <text evidence="3">The sequence shown here is derived from an EMBL/GenBank/DDBJ whole genome shotgun (WGS) entry which is preliminary data.</text>
</comment>
<protein>
    <recommendedName>
        <fullName evidence="5">Transmembrane protein alanine and leucine rich</fullName>
    </recommendedName>
</protein>
<feature type="transmembrane region" description="Helical" evidence="2">
    <location>
        <begin position="271"/>
        <end position="287"/>
    </location>
</feature>
<feature type="transmembrane region" description="Helical" evidence="2">
    <location>
        <begin position="38"/>
        <end position="59"/>
    </location>
</feature>
<feature type="transmembrane region" description="Helical" evidence="2">
    <location>
        <begin position="190"/>
        <end position="211"/>
    </location>
</feature>
<evidence type="ECO:0000256" key="1">
    <source>
        <dbReference type="SAM" id="MobiDB-lite"/>
    </source>
</evidence>
<name>A0ABD4AEN3_9BIFI</name>
<keyword evidence="2" id="KW-1133">Transmembrane helix</keyword>
<evidence type="ECO:0000313" key="4">
    <source>
        <dbReference type="Proteomes" id="UP000033652"/>
    </source>
</evidence>
<feature type="transmembrane region" description="Helical" evidence="2">
    <location>
        <begin position="431"/>
        <end position="450"/>
    </location>
</feature>
<sequence length="634" mass="70521">MTSQTVDSVDVVVPAEPDVPSGTSGSHAAGPRFLESAWLVPLASVAGVAMAFGLVVAWFPKTWEMWNMPIQAIDAPSHYYFIRKLLRDGLSVAFELNPNDSFYPPLFHLMVYCLIKVAGFFGCTVNIFTGLNLVWIFASGLLFPAGMLLWCSYFFSDLPRHYRAVLSVIVPILSVASAAHPYWMLDAGPLIAYGLATSLLPFLLYAGLRLIDALTIPAQRSKRNVLFWGLVNLALGLIVLLAHPRIAFTYLVFMAFFIILKMPLKFIASAAVCGCVAVVCFAFYVMHRDHGKDYLHPSRWFHTFRPTRGVMESVCVVMTDYLPGVAGWVMAACICVALVTSLLLSGSRFKDGLSLVLSFLLTGIVFVCSAALQGPIANILTAAWYRGETRPLTMIPLAIVPLLSFACRCLILAAGSHTRQKTGNGYACNRYWAWPVLVVLLVLALLGNLLNPVRHDVSKLAEDNTSLKKVDQREQLTEDKFQALTRIRDVVEPDALIISDPLNGSMYGMTLYGLNMLYPVYNPMDSKNGKVFSQVEQAFGSGDSSRFKTTLCSAESSYVSHGRERSKREHTYFLTMGPQSPSLELFTYKDQYYPFHDSNLIEQYEQRGDMARVVDFGNAEKHGEEWVLYRLNCS</sequence>
<feature type="transmembrane region" description="Helical" evidence="2">
    <location>
        <begin position="325"/>
        <end position="345"/>
    </location>
</feature>
<evidence type="ECO:0000256" key="2">
    <source>
        <dbReference type="SAM" id="Phobius"/>
    </source>
</evidence>
<keyword evidence="2" id="KW-0812">Transmembrane</keyword>
<evidence type="ECO:0008006" key="5">
    <source>
        <dbReference type="Google" id="ProtNLM"/>
    </source>
</evidence>
<feature type="transmembrane region" description="Helical" evidence="2">
    <location>
        <begin position="162"/>
        <end position="184"/>
    </location>
</feature>
<evidence type="ECO:0000313" key="3">
    <source>
        <dbReference type="EMBL" id="KJY53963.1"/>
    </source>
</evidence>
<feature type="transmembrane region" description="Helical" evidence="2">
    <location>
        <begin position="223"/>
        <end position="241"/>
    </location>
</feature>
<dbReference type="Proteomes" id="UP000033652">
    <property type="component" value="Unassembled WGS sequence"/>
</dbReference>
<feature type="transmembrane region" description="Helical" evidence="2">
    <location>
        <begin position="352"/>
        <end position="372"/>
    </location>
</feature>
<feature type="transmembrane region" description="Helical" evidence="2">
    <location>
        <begin position="106"/>
        <end position="128"/>
    </location>
</feature>
<dbReference type="AlphaFoldDB" id="A0ABD4AEN3"/>
<feature type="transmembrane region" description="Helical" evidence="2">
    <location>
        <begin position="247"/>
        <end position="264"/>
    </location>
</feature>
<gene>
    <name evidence="3" type="ORF">JF68_01840</name>
</gene>
<feature type="compositionally biased region" description="Low complexity" evidence="1">
    <location>
        <begin position="1"/>
        <end position="20"/>
    </location>
</feature>
<accession>A0ABD4AEN3</accession>
<keyword evidence="2" id="KW-0472">Membrane</keyword>
<feature type="transmembrane region" description="Helical" evidence="2">
    <location>
        <begin position="134"/>
        <end position="155"/>
    </location>
</feature>
<organism evidence="3 4">
    <name type="scientific">Bifidobacterium coryneforme</name>
    <dbReference type="NCBI Taxonomy" id="1687"/>
    <lineage>
        <taxon>Bacteria</taxon>
        <taxon>Bacillati</taxon>
        <taxon>Actinomycetota</taxon>
        <taxon>Actinomycetes</taxon>
        <taxon>Bifidobacteriales</taxon>
        <taxon>Bifidobacteriaceae</taxon>
        <taxon>Bifidobacterium</taxon>
    </lineage>
</organism>
<dbReference type="RefSeq" id="WP_045921013.1">
    <property type="nucleotide sequence ID" value="NZ_KQ033865.1"/>
</dbReference>
<feature type="region of interest" description="Disordered" evidence="1">
    <location>
        <begin position="1"/>
        <end position="27"/>
    </location>
</feature>
<dbReference type="EMBL" id="JXBX01000005">
    <property type="protein sequence ID" value="KJY53963.1"/>
    <property type="molecule type" value="Genomic_DNA"/>
</dbReference>